<evidence type="ECO:0000256" key="2">
    <source>
        <dbReference type="SAM" id="Phobius"/>
    </source>
</evidence>
<feature type="region of interest" description="Disordered" evidence="1">
    <location>
        <begin position="217"/>
        <end position="239"/>
    </location>
</feature>
<dbReference type="AlphaFoldDB" id="A0AAD4CSF7"/>
<keyword evidence="2" id="KW-1133">Transmembrane helix</keyword>
<organism evidence="4 5">
    <name type="scientific">Aspergillus nanangensis</name>
    <dbReference type="NCBI Taxonomy" id="2582783"/>
    <lineage>
        <taxon>Eukaryota</taxon>
        <taxon>Fungi</taxon>
        <taxon>Dikarya</taxon>
        <taxon>Ascomycota</taxon>
        <taxon>Pezizomycotina</taxon>
        <taxon>Eurotiomycetes</taxon>
        <taxon>Eurotiomycetidae</taxon>
        <taxon>Eurotiales</taxon>
        <taxon>Aspergillaceae</taxon>
        <taxon>Aspergillus</taxon>
        <taxon>Aspergillus subgen. Circumdati</taxon>
    </lineage>
</organism>
<keyword evidence="2" id="KW-0812">Transmembrane</keyword>
<accession>A0AAD4CSF7</accession>
<dbReference type="PANTHER" id="PTHR40622:SF1">
    <property type="match status" value="1"/>
</dbReference>
<name>A0AAD4CSF7_ASPNN</name>
<reference evidence="4" key="2">
    <citation type="submission" date="2020-02" db="EMBL/GenBank/DDBJ databases">
        <authorList>
            <person name="Gilchrist C.L.M."/>
            <person name="Chooi Y.-H."/>
        </authorList>
    </citation>
    <scope>NUCLEOTIDE SEQUENCE</scope>
    <source>
        <strain evidence="4">MST-FP2251</strain>
    </source>
</reference>
<feature type="chain" id="PRO_5041943177" evidence="3">
    <location>
        <begin position="20"/>
        <end position="326"/>
    </location>
</feature>
<feature type="transmembrane region" description="Helical" evidence="2">
    <location>
        <begin position="252"/>
        <end position="273"/>
    </location>
</feature>
<evidence type="ECO:0000256" key="3">
    <source>
        <dbReference type="SAM" id="SignalP"/>
    </source>
</evidence>
<dbReference type="Proteomes" id="UP001194746">
    <property type="component" value="Unassembled WGS sequence"/>
</dbReference>
<dbReference type="PROSITE" id="PS51257">
    <property type="entry name" value="PROKAR_LIPOPROTEIN"/>
    <property type="match status" value="1"/>
</dbReference>
<keyword evidence="5" id="KW-1185">Reference proteome</keyword>
<feature type="signal peptide" evidence="3">
    <location>
        <begin position="1"/>
        <end position="19"/>
    </location>
</feature>
<evidence type="ECO:0000256" key="1">
    <source>
        <dbReference type="SAM" id="MobiDB-lite"/>
    </source>
</evidence>
<reference evidence="4" key="1">
    <citation type="journal article" date="2019" name="Beilstein J. Org. Chem.">
        <title>Nanangenines: drimane sesquiterpenoids as the dominant metabolite cohort of a novel Australian fungus, Aspergillus nanangensis.</title>
        <authorList>
            <person name="Lacey H.J."/>
            <person name="Gilchrist C.L.M."/>
            <person name="Crombie A."/>
            <person name="Kalaitzis J.A."/>
            <person name="Vuong D."/>
            <person name="Rutledge P.J."/>
            <person name="Turner P."/>
            <person name="Pitt J.I."/>
            <person name="Lacey E."/>
            <person name="Chooi Y.H."/>
            <person name="Piggott A.M."/>
        </authorList>
    </citation>
    <scope>NUCLEOTIDE SEQUENCE</scope>
    <source>
        <strain evidence="4">MST-FP2251</strain>
    </source>
</reference>
<proteinExistence type="predicted"/>
<keyword evidence="3" id="KW-0732">Signal</keyword>
<evidence type="ECO:0000313" key="5">
    <source>
        <dbReference type="Proteomes" id="UP001194746"/>
    </source>
</evidence>
<protein>
    <submittedName>
        <fullName evidence="4">Uncharacterized protein</fullName>
    </submittedName>
</protein>
<sequence length="326" mass="35615">MHLRFLSVTGAVLLSSCAALSLPRANDIDISPKSSSHSRILSHSREINIPCAECSFADASCSQDVDSNTYLTLSFTTENGTLLANNDAIFPSSLPMQFHAMRHWDSGQQAVLLAYALDARPLPRHQGTLLGDVFLLKVKLFDLHGRPATNYVVSLALAKDPQGDLLISGIQADPVHARHHPHHHYHHHPGAGKTWLSQLGESLEAVKSAAQSCWRGSHARPVETSGSSSSNTHHPHHDWHAEHAGPQLFQAVVLPVLLGLIAGLIACVMGFMIGRTAMLVYHCVRGSSRIHVVPASTVEEGQTSEKEKLMMMTVEEFRHDESKLDN</sequence>
<keyword evidence="2" id="KW-0472">Membrane</keyword>
<comment type="caution">
    <text evidence="4">The sequence shown here is derived from an EMBL/GenBank/DDBJ whole genome shotgun (WGS) entry which is preliminary data.</text>
</comment>
<dbReference type="PANTHER" id="PTHR40622">
    <property type="match status" value="1"/>
</dbReference>
<gene>
    <name evidence="4" type="ORF">FE257_002848</name>
</gene>
<dbReference type="EMBL" id="VCAU01000015">
    <property type="protein sequence ID" value="KAF9891886.1"/>
    <property type="molecule type" value="Genomic_DNA"/>
</dbReference>
<evidence type="ECO:0000313" key="4">
    <source>
        <dbReference type="EMBL" id="KAF9891886.1"/>
    </source>
</evidence>